<dbReference type="Gene3D" id="2.60.15.10">
    <property type="entry name" value="F0F1 ATP synthase delta/epsilon subunit, N-terminal"/>
    <property type="match status" value="1"/>
</dbReference>
<evidence type="ECO:0000256" key="6">
    <source>
        <dbReference type="ARBA" id="ARBA00023196"/>
    </source>
</evidence>
<keyword evidence="7 8" id="KW-0066">ATP synthesis</keyword>
<dbReference type="SUPFAM" id="SSF51344">
    <property type="entry name" value="Epsilon subunit of F1F0-ATP synthase N-terminal domain"/>
    <property type="match status" value="1"/>
</dbReference>
<keyword evidence="8" id="KW-0375">Hydrogen ion transport</keyword>
<protein>
    <recommendedName>
        <fullName evidence="8">ATP synthase epsilon chain</fullName>
    </recommendedName>
    <alternativeName>
        <fullName evidence="8">ATP synthase F1 sector epsilon subunit</fullName>
    </alternativeName>
    <alternativeName>
        <fullName evidence="8">F-ATPase epsilon subunit</fullName>
    </alternativeName>
</protein>
<comment type="subunit">
    <text evidence="8 9">F-type ATPases have 2 components, CF(1) - the catalytic core - and CF(0) - the membrane proton channel. CF(1) has five subunits: alpha(3), beta(3), gamma(1), delta(1), epsilon(1). CF(0) has three main subunits: a, b and c.</text>
</comment>
<keyword evidence="8" id="KW-1003">Cell membrane</keyword>
<dbReference type="CDD" id="cd12152">
    <property type="entry name" value="F1-ATPase_delta"/>
    <property type="match status" value="1"/>
</dbReference>
<proteinExistence type="inferred from homology"/>
<evidence type="ECO:0000256" key="9">
    <source>
        <dbReference type="RuleBase" id="RU003656"/>
    </source>
</evidence>
<dbReference type="PANTHER" id="PTHR13822:SF10">
    <property type="entry name" value="ATP SYNTHASE EPSILON CHAIN, CHLOROPLASTIC"/>
    <property type="match status" value="1"/>
</dbReference>
<evidence type="ECO:0000259" key="10">
    <source>
        <dbReference type="Pfam" id="PF02823"/>
    </source>
</evidence>
<dbReference type="GO" id="GO:0005886">
    <property type="term" value="C:plasma membrane"/>
    <property type="evidence" value="ECO:0007669"/>
    <property type="project" value="UniProtKB-SubCell"/>
</dbReference>
<evidence type="ECO:0000313" key="12">
    <source>
        <dbReference type="Proteomes" id="UP000177383"/>
    </source>
</evidence>
<dbReference type="GO" id="GO:0045259">
    <property type="term" value="C:proton-transporting ATP synthase complex"/>
    <property type="evidence" value="ECO:0007669"/>
    <property type="project" value="UniProtKB-KW"/>
</dbReference>
<name>A0A1F5ZKU1_9BACT</name>
<evidence type="ECO:0000256" key="1">
    <source>
        <dbReference type="ARBA" id="ARBA00004184"/>
    </source>
</evidence>
<dbReference type="Pfam" id="PF02823">
    <property type="entry name" value="ATP-synt_DE_N"/>
    <property type="match status" value="1"/>
</dbReference>
<dbReference type="Proteomes" id="UP000177383">
    <property type="component" value="Unassembled WGS sequence"/>
</dbReference>
<dbReference type="HAMAP" id="MF_00530">
    <property type="entry name" value="ATP_synth_epsil_bac"/>
    <property type="match status" value="1"/>
</dbReference>
<dbReference type="EMBL" id="MFJE01000063">
    <property type="protein sequence ID" value="OGG13021.1"/>
    <property type="molecule type" value="Genomic_DNA"/>
</dbReference>
<reference evidence="11 12" key="1">
    <citation type="journal article" date="2016" name="Nat. Commun.">
        <title>Thousands of microbial genomes shed light on interconnected biogeochemical processes in an aquifer system.</title>
        <authorList>
            <person name="Anantharaman K."/>
            <person name="Brown C.T."/>
            <person name="Hug L.A."/>
            <person name="Sharon I."/>
            <person name="Castelle C.J."/>
            <person name="Probst A.J."/>
            <person name="Thomas B.C."/>
            <person name="Singh A."/>
            <person name="Wilkins M.J."/>
            <person name="Karaoz U."/>
            <person name="Brodie E.L."/>
            <person name="Williams K.H."/>
            <person name="Hubbard S.S."/>
            <person name="Banfield J.F."/>
        </authorList>
    </citation>
    <scope>NUCLEOTIDE SEQUENCE [LARGE SCALE GENOMIC DNA]</scope>
</reference>
<evidence type="ECO:0000256" key="4">
    <source>
        <dbReference type="ARBA" id="ARBA00023065"/>
    </source>
</evidence>
<dbReference type="InterPro" id="IPR001469">
    <property type="entry name" value="ATP_synth_F1_dsu/esu"/>
</dbReference>
<keyword evidence="3 8" id="KW-0813">Transport</keyword>
<evidence type="ECO:0000256" key="5">
    <source>
        <dbReference type="ARBA" id="ARBA00023136"/>
    </source>
</evidence>
<keyword evidence="6 8" id="KW-0139">CF(1)</keyword>
<evidence type="ECO:0000256" key="3">
    <source>
        <dbReference type="ARBA" id="ARBA00022448"/>
    </source>
</evidence>
<dbReference type="GO" id="GO:0005524">
    <property type="term" value="F:ATP binding"/>
    <property type="evidence" value="ECO:0007669"/>
    <property type="project" value="UniProtKB-UniRule"/>
</dbReference>
<feature type="domain" description="ATP synthase F1 complex delta/epsilon subunit N-terminal" evidence="10">
    <location>
        <begin position="6"/>
        <end position="82"/>
    </location>
</feature>
<comment type="caution">
    <text evidence="11">The sequence shown here is derived from an EMBL/GenBank/DDBJ whole genome shotgun (WGS) entry which is preliminary data.</text>
</comment>
<organism evidence="11 12">
    <name type="scientific">Candidatus Gottesmanbacteria bacterium RIFCSPHIGHO2_01_FULL_39_10</name>
    <dbReference type="NCBI Taxonomy" id="1798375"/>
    <lineage>
        <taxon>Bacteria</taxon>
        <taxon>Candidatus Gottesmaniibacteriota</taxon>
    </lineage>
</organism>
<evidence type="ECO:0000256" key="8">
    <source>
        <dbReference type="HAMAP-Rule" id="MF_00530"/>
    </source>
</evidence>
<dbReference type="PANTHER" id="PTHR13822">
    <property type="entry name" value="ATP SYNTHASE DELTA/EPSILON CHAIN"/>
    <property type="match status" value="1"/>
</dbReference>
<sequence>MSTFLLEIITPDRVAYSDQVNMVTAPSAAGEVGILPQHEPLFSRLIEGELKIKKDKEETFLAIGGGFLDVTKDKTVVLVTEAVHADEINEKEMLEARARAEKALKDKPQGEALRQAQQLFTRSNIALKVLTRRKKLRV</sequence>
<comment type="subcellular location">
    <subcellularLocation>
        <location evidence="8">Cell membrane</location>
        <topology evidence="8">Peripheral membrane protein</topology>
    </subcellularLocation>
    <subcellularLocation>
        <location evidence="1">Endomembrane system</location>
        <topology evidence="1">Peripheral membrane protein</topology>
    </subcellularLocation>
</comment>
<gene>
    <name evidence="8" type="primary">atpC</name>
    <name evidence="11" type="ORF">A2773_00220</name>
</gene>
<dbReference type="GO" id="GO:0012505">
    <property type="term" value="C:endomembrane system"/>
    <property type="evidence" value="ECO:0007669"/>
    <property type="project" value="UniProtKB-SubCell"/>
</dbReference>
<keyword evidence="4 8" id="KW-0406">Ion transport</keyword>
<comment type="function">
    <text evidence="8">Produces ATP from ADP in the presence of a proton gradient across the membrane.</text>
</comment>
<dbReference type="InterPro" id="IPR020546">
    <property type="entry name" value="ATP_synth_F1_dsu/esu_N"/>
</dbReference>
<comment type="similarity">
    <text evidence="2 8 9">Belongs to the ATPase epsilon chain family.</text>
</comment>
<dbReference type="GO" id="GO:0046933">
    <property type="term" value="F:proton-transporting ATP synthase activity, rotational mechanism"/>
    <property type="evidence" value="ECO:0007669"/>
    <property type="project" value="UniProtKB-UniRule"/>
</dbReference>
<evidence type="ECO:0000256" key="2">
    <source>
        <dbReference type="ARBA" id="ARBA00005712"/>
    </source>
</evidence>
<dbReference type="STRING" id="1798375.A2773_00220"/>
<keyword evidence="5 8" id="KW-0472">Membrane</keyword>
<dbReference type="InterPro" id="IPR036771">
    <property type="entry name" value="ATPsynth_dsu/esu_N"/>
</dbReference>
<evidence type="ECO:0000256" key="7">
    <source>
        <dbReference type="ARBA" id="ARBA00023310"/>
    </source>
</evidence>
<accession>A0A1F5ZKU1</accession>
<dbReference type="AlphaFoldDB" id="A0A1F5ZKU1"/>
<dbReference type="NCBIfam" id="TIGR01216">
    <property type="entry name" value="ATP_synt_epsi"/>
    <property type="match status" value="1"/>
</dbReference>
<evidence type="ECO:0000313" key="11">
    <source>
        <dbReference type="EMBL" id="OGG13021.1"/>
    </source>
</evidence>